<feature type="region of interest" description="Disordered" evidence="1">
    <location>
        <begin position="47"/>
        <end position="311"/>
    </location>
</feature>
<accession>D6A036</accession>
<feature type="compositionally biased region" description="Low complexity" evidence="1">
    <location>
        <begin position="67"/>
        <end position="76"/>
    </location>
</feature>
<feature type="compositionally biased region" description="Pro residues" evidence="1">
    <location>
        <begin position="1"/>
        <end position="12"/>
    </location>
</feature>
<feature type="compositionally biased region" description="Basic residues" evidence="1">
    <location>
        <begin position="222"/>
        <end position="261"/>
    </location>
</feature>
<dbReference type="EMBL" id="DS999641">
    <property type="protein sequence ID" value="EFE65429.2"/>
    <property type="molecule type" value="Genomic_DNA"/>
</dbReference>
<gene>
    <name evidence="2" type="ORF">SSFG_00683</name>
</gene>
<evidence type="ECO:0000313" key="3">
    <source>
        <dbReference type="Proteomes" id="UP000003824"/>
    </source>
</evidence>
<protein>
    <submittedName>
        <fullName evidence="2">LacI-family transcriptional regulator</fullName>
    </submittedName>
</protein>
<evidence type="ECO:0000313" key="2">
    <source>
        <dbReference type="EMBL" id="EFE65429.2"/>
    </source>
</evidence>
<feature type="compositionally biased region" description="Basic residues" evidence="1">
    <location>
        <begin position="158"/>
        <end position="188"/>
    </location>
</feature>
<proteinExistence type="predicted"/>
<evidence type="ECO:0000256" key="1">
    <source>
        <dbReference type="SAM" id="MobiDB-lite"/>
    </source>
</evidence>
<sequence length="311" mass="34012">MQIPKTPPPASPAPLRSVPTSADKARLAGVSRATVSYVLIDVGRRPDQRAHWAPCPRGREGTRVRAARGGPQPARRAQPHGADARAGLPRRPALQPVHHRPPGGARAPRLHGRAVRHRRPAGRRGRPRLGRAAARGGPGPRLRARPTGRRAAQALRGTGRRHPRTRDRRGRVRPAHGPRRRRPRRGHPPLRPGPAPDRRRRPAGTRSGGVLRAPPGRGARGPARHGRHGHRAAPRPRRGRRRAARRPLARPRPRRRVHVQRRVRDAPDARPSGRGHPHPGGDRRGGRRQPDAGPVAAAPAEHRPPRTAVGP</sequence>
<feature type="compositionally biased region" description="Low complexity" evidence="1">
    <location>
        <begin position="204"/>
        <end position="221"/>
    </location>
</feature>
<name>D6A036_STRV1</name>
<dbReference type="AlphaFoldDB" id="D6A036"/>
<feature type="compositionally biased region" description="Basic residues" evidence="1">
    <location>
        <begin position="108"/>
        <end position="129"/>
    </location>
</feature>
<organism evidence="2 3">
    <name type="scientific">Streptomyces viridosporus (strain ATCC 14672 / DSM 40746 / JCM 4963 / KCTC 9882 / NRRL B-12104 / FH 1290)</name>
    <name type="common">Streptomyces ghanaensis</name>
    <dbReference type="NCBI Taxonomy" id="566461"/>
    <lineage>
        <taxon>Bacteria</taxon>
        <taxon>Bacillati</taxon>
        <taxon>Actinomycetota</taxon>
        <taxon>Actinomycetes</taxon>
        <taxon>Kitasatosporales</taxon>
        <taxon>Streptomycetaceae</taxon>
        <taxon>Streptomyces</taxon>
    </lineage>
</organism>
<feature type="compositionally biased region" description="Basic and acidic residues" evidence="1">
    <location>
        <begin position="279"/>
        <end position="290"/>
    </location>
</feature>
<feature type="region of interest" description="Disordered" evidence="1">
    <location>
        <begin position="1"/>
        <end position="23"/>
    </location>
</feature>
<dbReference type="Proteomes" id="UP000003824">
    <property type="component" value="Unassembled WGS sequence"/>
</dbReference>
<reference evidence="3" key="1">
    <citation type="submission" date="2008-12" db="EMBL/GenBank/DDBJ databases">
        <title>Annotation of Streptomyces ghanaensis ATCC 14672.</title>
        <authorList>
            <consortium name="The Broad Institute Genome Sequencing Platform"/>
            <consortium name="Broad Institute Microbial Sequencing Center"/>
            <person name="Fischbach M."/>
            <person name="Ward D."/>
            <person name="Young S."/>
            <person name="Kodira C.D."/>
            <person name="Zeng Q."/>
            <person name="Koehrsen M."/>
            <person name="Godfrey P."/>
            <person name="Alvarado L."/>
            <person name="Berlin A.M."/>
            <person name="Borenstein D."/>
            <person name="Chen Z."/>
            <person name="Engels R."/>
            <person name="Freedman E."/>
            <person name="Gellesch M."/>
            <person name="Goldberg J."/>
            <person name="Griggs A."/>
            <person name="Gujja S."/>
            <person name="Heiman D.I."/>
            <person name="Hepburn T.A."/>
            <person name="Howarth C."/>
            <person name="Jen D."/>
            <person name="Larson L."/>
            <person name="Lewis B."/>
            <person name="Mehta T."/>
            <person name="Park D."/>
            <person name="Pearson M."/>
            <person name="Roberts A."/>
            <person name="Saif S."/>
            <person name="Shea T.D."/>
            <person name="Shenoy N."/>
            <person name="Sisk P."/>
            <person name="Stolte C."/>
            <person name="Sykes S.N."/>
            <person name="Walk T."/>
            <person name="White J."/>
            <person name="Yandava C."/>
            <person name="Straight P."/>
            <person name="Clardy J."/>
            <person name="Hung D."/>
            <person name="Kolter R."/>
            <person name="Mekalanos J."/>
            <person name="Walker S."/>
            <person name="Walsh C.T."/>
            <person name="Wieland B.L.C."/>
            <person name="Ilzarbe M."/>
            <person name="Galagan J."/>
            <person name="Nusbaum C."/>
            <person name="Birren B."/>
        </authorList>
    </citation>
    <scope>NUCLEOTIDE SEQUENCE [LARGE SCALE GENOMIC DNA]</scope>
    <source>
        <strain evidence="3">ATCC 14672 / DSM 40746 / JCM 4963 / KCTC 9882 / NRRL B-12104 / FH 1290</strain>
    </source>
</reference>